<dbReference type="Pfam" id="PF01154">
    <property type="entry name" value="HMG_CoA_synt_N"/>
    <property type="match status" value="1"/>
</dbReference>
<feature type="domain" description="Hydroxymethylglutaryl-coenzyme A synthase N-terminal" evidence="1">
    <location>
        <begin position="9"/>
        <end position="39"/>
    </location>
</feature>
<name>A0A822CCB6_9BILA</name>
<feature type="non-terminal residue" evidence="2">
    <location>
        <position position="39"/>
    </location>
</feature>
<proteinExistence type="predicted"/>
<dbReference type="AlphaFoldDB" id="A0A822CCB6"/>
<comment type="caution">
    <text evidence="2">The sequence shown here is derived from an EMBL/GenBank/DDBJ whole genome shotgun (WGS) entry which is preliminary data.</text>
</comment>
<organism evidence="2 3">
    <name type="scientific">Rotaria socialis</name>
    <dbReference type="NCBI Taxonomy" id="392032"/>
    <lineage>
        <taxon>Eukaryota</taxon>
        <taxon>Metazoa</taxon>
        <taxon>Spiralia</taxon>
        <taxon>Gnathifera</taxon>
        <taxon>Rotifera</taxon>
        <taxon>Eurotatoria</taxon>
        <taxon>Bdelloidea</taxon>
        <taxon>Philodinida</taxon>
        <taxon>Philodinidae</taxon>
        <taxon>Rotaria</taxon>
    </lineage>
</organism>
<evidence type="ECO:0000313" key="2">
    <source>
        <dbReference type="EMBL" id="CAF5039988.1"/>
    </source>
</evidence>
<evidence type="ECO:0000259" key="1">
    <source>
        <dbReference type="Pfam" id="PF01154"/>
    </source>
</evidence>
<gene>
    <name evidence="2" type="ORF">QYT958_LOCUS41317</name>
</gene>
<evidence type="ECO:0000313" key="3">
    <source>
        <dbReference type="Proteomes" id="UP000663848"/>
    </source>
</evidence>
<sequence length="39" mass="4337">MNGNCYLHRPSSIGILACELYIPSIYVDQSSLEAYDNVS</sequence>
<protein>
    <recommendedName>
        <fullName evidence="1">Hydroxymethylglutaryl-coenzyme A synthase N-terminal domain-containing protein</fullName>
    </recommendedName>
</protein>
<dbReference type="InterPro" id="IPR013528">
    <property type="entry name" value="HMG_CoA_synth_N"/>
</dbReference>
<dbReference type="EMBL" id="CAJOBR010046520">
    <property type="protein sequence ID" value="CAF5039988.1"/>
    <property type="molecule type" value="Genomic_DNA"/>
</dbReference>
<dbReference type="Proteomes" id="UP000663848">
    <property type="component" value="Unassembled WGS sequence"/>
</dbReference>
<accession>A0A822CCB6</accession>
<reference evidence="2" key="1">
    <citation type="submission" date="2021-02" db="EMBL/GenBank/DDBJ databases">
        <authorList>
            <person name="Nowell W R."/>
        </authorList>
    </citation>
    <scope>NUCLEOTIDE SEQUENCE</scope>
</reference>